<accession>G0UAR1</accession>
<keyword evidence="1" id="KW-0472">Membrane</keyword>
<keyword evidence="1" id="KW-1133">Transmembrane helix</keyword>
<gene>
    <name evidence="2" type="ORF">TVY486_1103800</name>
</gene>
<protein>
    <submittedName>
        <fullName evidence="2">Uncharacterized protein</fullName>
    </submittedName>
</protein>
<keyword evidence="1" id="KW-0812">Transmembrane</keyword>
<dbReference type="AlphaFoldDB" id="G0UAR1"/>
<dbReference type="VEuPathDB" id="TriTrypDB:TvY486_1103800"/>
<evidence type="ECO:0000313" key="2">
    <source>
        <dbReference type="EMBL" id="CCC52896.1"/>
    </source>
</evidence>
<organism evidence="2">
    <name type="scientific">Trypanosoma vivax (strain Y486)</name>
    <dbReference type="NCBI Taxonomy" id="1055687"/>
    <lineage>
        <taxon>Eukaryota</taxon>
        <taxon>Discoba</taxon>
        <taxon>Euglenozoa</taxon>
        <taxon>Kinetoplastea</taxon>
        <taxon>Metakinetoplastina</taxon>
        <taxon>Trypanosomatida</taxon>
        <taxon>Trypanosomatidae</taxon>
        <taxon>Trypanosoma</taxon>
        <taxon>Duttonella</taxon>
    </lineage>
</organism>
<name>G0UAR1_TRYVY</name>
<feature type="transmembrane region" description="Helical" evidence="1">
    <location>
        <begin position="12"/>
        <end position="35"/>
    </location>
</feature>
<sequence>MSLILNYSNPAYFGLQLFVFMYVLAAFLSYFDFILNICAKFPFLFTRTPPPPNLMFCPLLPIVHVRWARSARNNTHARAGKYLNNFVRPRVPVVLHTSSLVSSSRFHPSCRTERSVAT</sequence>
<evidence type="ECO:0000256" key="1">
    <source>
        <dbReference type="SAM" id="Phobius"/>
    </source>
</evidence>
<dbReference type="EMBL" id="HE573027">
    <property type="protein sequence ID" value="CCC52896.1"/>
    <property type="molecule type" value="Genomic_DNA"/>
</dbReference>
<reference evidence="2" key="1">
    <citation type="journal article" date="2012" name="Proc. Natl. Acad. Sci. U.S.A.">
        <title>Antigenic diversity is generated by distinct evolutionary mechanisms in African trypanosome species.</title>
        <authorList>
            <person name="Jackson A.P."/>
            <person name="Berry A."/>
            <person name="Aslett M."/>
            <person name="Allison H.C."/>
            <person name="Burton P."/>
            <person name="Vavrova-Anderson J."/>
            <person name="Brown R."/>
            <person name="Browne H."/>
            <person name="Corton N."/>
            <person name="Hauser H."/>
            <person name="Gamble J."/>
            <person name="Gilderthorp R."/>
            <person name="Marcello L."/>
            <person name="McQuillan J."/>
            <person name="Otto T.D."/>
            <person name="Quail M.A."/>
            <person name="Sanders M.J."/>
            <person name="van Tonder A."/>
            <person name="Ginger M.L."/>
            <person name="Field M.C."/>
            <person name="Barry J.D."/>
            <person name="Hertz-Fowler C."/>
            <person name="Berriman M."/>
        </authorList>
    </citation>
    <scope>NUCLEOTIDE SEQUENCE</scope>
    <source>
        <strain evidence="2">Y486</strain>
    </source>
</reference>
<proteinExistence type="predicted"/>